<dbReference type="Proteomes" id="UP000787472">
    <property type="component" value="Unassembled WGS sequence"/>
</dbReference>
<feature type="transmembrane region" description="Helical" evidence="6">
    <location>
        <begin position="706"/>
        <end position="726"/>
    </location>
</feature>
<dbReference type="Pfam" id="PF02687">
    <property type="entry name" value="FtsX"/>
    <property type="match status" value="2"/>
</dbReference>
<organism evidence="8 9">
    <name type="scientific">Pseudomaricurvus hydrocarbonicus</name>
    <dbReference type="NCBI Taxonomy" id="1470433"/>
    <lineage>
        <taxon>Bacteria</taxon>
        <taxon>Pseudomonadati</taxon>
        <taxon>Pseudomonadota</taxon>
        <taxon>Gammaproteobacteria</taxon>
        <taxon>Cellvibrionales</taxon>
        <taxon>Cellvibrionaceae</taxon>
        <taxon>Pseudomaricurvus</taxon>
    </lineage>
</organism>
<dbReference type="GO" id="GO:0005886">
    <property type="term" value="C:plasma membrane"/>
    <property type="evidence" value="ECO:0007669"/>
    <property type="project" value="UniProtKB-SubCell"/>
</dbReference>
<sequence>MLPLRLLWRNWRSGEVRILAGALILAVAVVSCISMFTDRLDTALTAQSHTFLGADRVVRSSQPRPPEWQPLADKYQLGTATTIRFNSMVYSGDNMHLASVKAVSAAYPLLGELTISEQPFATDPEKISVAAGGPPAGQAWVDSRLLPLLDVSLGEEVVVGEKPLTITRVIIDEPDRGSNFSAFGARLMMNESDLAATRVIQPGSRVRYSWLLSGPENTLRSMLAELKPLLSPHERIVDVESAQQGLAKTLDTGRKFLMLSAMISVLLAGVAIAIAARRFAQRHVDQVALMKSLGAGCNKIRRLYAVQLLVLSLAASLIGLLLGSGLQALVAASVSSLFPVQLAAPGWTSLLPGLLTGIVCLVFFVAPPLWHLPTVPPIKILRRELAVSSVHYYWQAFLGLLAMIFLVVLFSRDWWLSGSIVLAIIALLVLVAAFATLLLGLGRQLGRRAGSVWRLALSGLQRNAQQSVVQMMVFGLAIMLLLSLTSLRTTLLEDWQLQLPSGTPNHFLMNIATDEVPQITAMMAQRDLEPQHMFPMVRGRLTHINGQEPTDEIRQRAEMLRREVNLSWTDTMSSDNKIVAGDWWDGWHERGVYGVSVEEQTAQDLGLELGDDLQFSLGGLRLEARVASIRSLKWDSMNPNFFFLLSPGALDDFSPTYLTSVYLPPEQKLFINQLLGAFPTVVVIEMDRVIAQIQAIVAQVSAGVELMLWLVVLGGFFVMWAAVSASMESRMQEAALLRALGSSRQRLLGSLWIEFSLLGFFSGVMAAVGAEILLLSIQYWVLDIPLRFHWQVWLLGIAGSALLIGLLGVISCRKVIHTPPGRMLREIA</sequence>
<dbReference type="EMBL" id="JAAONZ010000002">
    <property type="protein sequence ID" value="NHO64514.1"/>
    <property type="molecule type" value="Genomic_DNA"/>
</dbReference>
<evidence type="ECO:0000256" key="1">
    <source>
        <dbReference type="ARBA" id="ARBA00004651"/>
    </source>
</evidence>
<feature type="transmembrane region" description="Helical" evidence="6">
    <location>
        <begin position="792"/>
        <end position="816"/>
    </location>
</feature>
<feature type="transmembrane region" description="Helical" evidence="6">
    <location>
        <begin position="391"/>
        <end position="410"/>
    </location>
</feature>
<dbReference type="InterPro" id="IPR003838">
    <property type="entry name" value="ABC3_permease_C"/>
</dbReference>
<comment type="subcellular location">
    <subcellularLocation>
        <location evidence="1">Cell membrane</location>
        <topology evidence="1">Multi-pass membrane protein</topology>
    </subcellularLocation>
</comment>
<evidence type="ECO:0000313" key="9">
    <source>
        <dbReference type="Proteomes" id="UP000787472"/>
    </source>
</evidence>
<accession>A0A9E5JQB5</accession>
<evidence type="ECO:0000259" key="7">
    <source>
        <dbReference type="Pfam" id="PF02687"/>
    </source>
</evidence>
<keyword evidence="4 6" id="KW-1133">Transmembrane helix</keyword>
<evidence type="ECO:0000256" key="3">
    <source>
        <dbReference type="ARBA" id="ARBA00022692"/>
    </source>
</evidence>
<keyword evidence="3 6" id="KW-0812">Transmembrane</keyword>
<gene>
    <name evidence="8" type="ORF">G8770_03005</name>
</gene>
<proteinExistence type="predicted"/>
<evidence type="ECO:0000256" key="2">
    <source>
        <dbReference type="ARBA" id="ARBA00022475"/>
    </source>
</evidence>
<feature type="domain" description="ABC3 transporter permease C-terminal" evidence="7">
    <location>
        <begin position="261"/>
        <end position="372"/>
    </location>
</feature>
<evidence type="ECO:0000256" key="5">
    <source>
        <dbReference type="ARBA" id="ARBA00023136"/>
    </source>
</evidence>
<feature type="transmembrane region" description="Helical" evidence="6">
    <location>
        <begin position="350"/>
        <end position="370"/>
    </location>
</feature>
<feature type="transmembrane region" description="Helical" evidence="6">
    <location>
        <begin position="747"/>
        <end position="780"/>
    </location>
</feature>
<dbReference type="PANTHER" id="PTHR30287:SF1">
    <property type="entry name" value="INNER MEMBRANE PROTEIN"/>
    <property type="match status" value="1"/>
</dbReference>
<name>A0A9E5JQB5_9GAMM</name>
<dbReference type="RefSeq" id="WP_167181630.1">
    <property type="nucleotide sequence ID" value="NZ_JAAONZ010000002.1"/>
</dbReference>
<reference evidence="8" key="1">
    <citation type="submission" date="2020-03" db="EMBL/GenBank/DDBJ databases">
        <authorList>
            <person name="Guo F."/>
        </authorList>
    </citation>
    <scope>NUCLEOTIDE SEQUENCE</scope>
    <source>
        <strain evidence="8">JCM 30134</strain>
    </source>
</reference>
<evidence type="ECO:0000256" key="6">
    <source>
        <dbReference type="SAM" id="Phobius"/>
    </source>
</evidence>
<feature type="transmembrane region" description="Helical" evidence="6">
    <location>
        <begin position="308"/>
        <end position="330"/>
    </location>
</feature>
<dbReference type="PROSITE" id="PS51257">
    <property type="entry name" value="PROKAR_LIPOPROTEIN"/>
    <property type="match status" value="1"/>
</dbReference>
<dbReference type="AlphaFoldDB" id="A0A9E5JQB5"/>
<feature type="transmembrane region" description="Helical" evidence="6">
    <location>
        <begin position="416"/>
        <end position="441"/>
    </location>
</feature>
<dbReference type="PANTHER" id="PTHR30287">
    <property type="entry name" value="MEMBRANE COMPONENT OF PREDICTED ABC SUPERFAMILY METABOLITE UPTAKE TRANSPORTER"/>
    <property type="match status" value="1"/>
</dbReference>
<keyword evidence="9" id="KW-1185">Reference proteome</keyword>
<feature type="transmembrane region" description="Helical" evidence="6">
    <location>
        <begin position="468"/>
        <end position="487"/>
    </location>
</feature>
<feature type="domain" description="ABC3 transporter permease C-terminal" evidence="7">
    <location>
        <begin position="707"/>
        <end position="820"/>
    </location>
</feature>
<keyword evidence="5 6" id="KW-0472">Membrane</keyword>
<keyword evidence="2" id="KW-1003">Cell membrane</keyword>
<dbReference type="InterPro" id="IPR038766">
    <property type="entry name" value="Membrane_comp_ABC_pdt"/>
</dbReference>
<evidence type="ECO:0000313" key="8">
    <source>
        <dbReference type="EMBL" id="NHO64514.1"/>
    </source>
</evidence>
<comment type="caution">
    <text evidence="8">The sequence shown here is derived from an EMBL/GenBank/DDBJ whole genome shotgun (WGS) entry which is preliminary data.</text>
</comment>
<protein>
    <submittedName>
        <fullName evidence="8">FtsX-like permease family protein</fullName>
    </submittedName>
</protein>
<evidence type="ECO:0000256" key="4">
    <source>
        <dbReference type="ARBA" id="ARBA00022989"/>
    </source>
</evidence>
<feature type="transmembrane region" description="Helical" evidence="6">
    <location>
        <begin position="256"/>
        <end position="276"/>
    </location>
</feature>